<dbReference type="PROSITE" id="PS51318">
    <property type="entry name" value="TAT"/>
    <property type="match status" value="1"/>
</dbReference>
<evidence type="ECO:0000256" key="1">
    <source>
        <dbReference type="ARBA" id="ARBA00008779"/>
    </source>
</evidence>
<dbReference type="RefSeq" id="WP_150894055.1">
    <property type="nucleotide sequence ID" value="NZ_VXDD01000001.1"/>
</dbReference>
<dbReference type="PANTHER" id="PTHR42693:SF53">
    <property type="entry name" value="ENDO-4-O-SULFATASE"/>
    <property type="match status" value="1"/>
</dbReference>
<comment type="similarity">
    <text evidence="1">Belongs to the sulfatase family.</text>
</comment>
<dbReference type="CDD" id="cd16034">
    <property type="entry name" value="sulfatase_like"/>
    <property type="match status" value="1"/>
</dbReference>
<feature type="chain" id="PRO_5024300749" evidence="3">
    <location>
        <begin position="27"/>
        <end position="521"/>
    </location>
</feature>
<dbReference type="Gene3D" id="3.40.720.10">
    <property type="entry name" value="Alkaline Phosphatase, subunit A"/>
    <property type="match status" value="1"/>
</dbReference>
<dbReference type="InterPro" id="IPR050738">
    <property type="entry name" value="Sulfatase"/>
</dbReference>
<protein>
    <submittedName>
        <fullName evidence="5">Sulfatase</fullName>
    </submittedName>
</protein>
<dbReference type="Pfam" id="PF00884">
    <property type="entry name" value="Sulfatase"/>
    <property type="match status" value="1"/>
</dbReference>
<keyword evidence="3" id="KW-0732">Signal</keyword>
<dbReference type="GO" id="GO:0004065">
    <property type="term" value="F:arylsulfatase activity"/>
    <property type="evidence" value="ECO:0007669"/>
    <property type="project" value="TreeGrafter"/>
</dbReference>
<sequence length="521" mass="58890">MDTTRRNLLKSVVATGVAASVPSSFASENTPKAARSAAKNAPTPNLLIVFPDEMRAQTMQFMGEDPSLTPNLNKFAKQSAVLTENISNYPLCSPFRGTFMTGKYPISHGIVGNCNAKPEGEGDIFAGSDFGHDLKQHETTWSDVLKEQGYSLGYIGKWHMDSPHAPFVQVPGSHRKDGRHWNDWTPPEKRHGFDFWHANGTSPSHSAPYYWTNDTPREQPIQVHKWSAEHETDVAIEFLKNQGGQYRDASKPFALVVSMNPPHTPYDETPQRYLDRFSGKTSKELNTRPNVDWDKQWGKKKGPDHFKSYLAMVNGVDEQFGRLLAQLDQQGLSDNTLVVFMSDHGSCLGSHGYATKNQIVEESVRTPMLFRWPNKIKPKMDKMLFSAGDIYPSLLGLMGLSEYIPDSVEGTNYANQILGLPQEDLPTSQPYIYIPYGGAAFGRRGVRTHRYTLQIERRAGKPLKYTLWDRKNDPYQLTNIAKDNMEIVEQLIHNELIPWLEKTNDPWRPTPIPKKVIQGMI</sequence>
<dbReference type="InterPro" id="IPR017850">
    <property type="entry name" value="Alkaline_phosphatase_core_sf"/>
</dbReference>
<reference evidence="5 6" key="1">
    <citation type="submission" date="2019-09" db="EMBL/GenBank/DDBJ databases">
        <title>Vibrio Fortis S7-72.</title>
        <authorList>
            <person name="Das S.K."/>
        </authorList>
    </citation>
    <scope>NUCLEOTIDE SEQUENCE [LARGE SCALE GENOMIC DNA]</scope>
    <source>
        <strain evidence="5 6">S7-72</strain>
    </source>
</reference>
<evidence type="ECO:0000313" key="5">
    <source>
        <dbReference type="EMBL" id="KAB0303288.1"/>
    </source>
</evidence>
<dbReference type="EMBL" id="VXDD01000001">
    <property type="protein sequence ID" value="KAB0303288.1"/>
    <property type="molecule type" value="Genomic_DNA"/>
</dbReference>
<evidence type="ECO:0000313" key="6">
    <source>
        <dbReference type="Proteomes" id="UP000326687"/>
    </source>
</evidence>
<dbReference type="Proteomes" id="UP000326687">
    <property type="component" value="Unassembled WGS sequence"/>
</dbReference>
<accession>A0A5N3S8X5</accession>
<dbReference type="InterPro" id="IPR006311">
    <property type="entry name" value="TAT_signal"/>
</dbReference>
<organism evidence="5 6">
    <name type="scientific">Vibrio fortis</name>
    <dbReference type="NCBI Taxonomy" id="212667"/>
    <lineage>
        <taxon>Bacteria</taxon>
        <taxon>Pseudomonadati</taxon>
        <taxon>Pseudomonadota</taxon>
        <taxon>Gammaproteobacteria</taxon>
        <taxon>Vibrionales</taxon>
        <taxon>Vibrionaceae</taxon>
        <taxon>Vibrio</taxon>
    </lineage>
</organism>
<evidence type="ECO:0000259" key="4">
    <source>
        <dbReference type="Pfam" id="PF00884"/>
    </source>
</evidence>
<dbReference type="AlphaFoldDB" id="A0A5N3S8X5"/>
<dbReference type="Gene3D" id="3.30.1120.10">
    <property type="match status" value="1"/>
</dbReference>
<dbReference type="InterPro" id="IPR000917">
    <property type="entry name" value="Sulfatase_N"/>
</dbReference>
<gene>
    <name evidence="5" type="ORF">F2Z80_04625</name>
</gene>
<dbReference type="SUPFAM" id="SSF53649">
    <property type="entry name" value="Alkaline phosphatase-like"/>
    <property type="match status" value="1"/>
</dbReference>
<keyword evidence="2" id="KW-0378">Hydrolase</keyword>
<evidence type="ECO:0000256" key="3">
    <source>
        <dbReference type="SAM" id="SignalP"/>
    </source>
</evidence>
<proteinExistence type="inferred from homology"/>
<feature type="domain" description="Sulfatase N-terminal" evidence="4">
    <location>
        <begin position="44"/>
        <end position="399"/>
    </location>
</feature>
<comment type="caution">
    <text evidence="5">The sequence shown here is derived from an EMBL/GenBank/DDBJ whole genome shotgun (WGS) entry which is preliminary data.</text>
</comment>
<feature type="signal peptide" evidence="3">
    <location>
        <begin position="1"/>
        <end position="26"/>
    </location>
</feature>
<name>A0A5N3S8X5_9VIBR</name>
<dbReference type="PANTHER" id="PTHR42693">
    <property type="entry name" value="ARYLSULFATASE FAMILY MEMBER"/>
    <property type="match status" value="1"/>
</dbReference>
<evidence type="ECO:0000256" key="2">
    <source>
        <dbReference type="ARBA" id="ARBA00022801"/>
    </source>
</evidence>